<protein>
    <submittedName>
        <fullName evidence="2">Uncharacterized protein</fullName>
    </submittedName>
</protein>
<accession>A0A7R9CT99</accession>
<reference evidence="2" key="1">
    <citation type="submission" date="2020-11" db="EMBL/GenBank/DDBJ databases">
        <authorList>
            <person name="Tran Van P."/>
        </authorList>
    </citation>
    <scope>NUCLEOTIDE SEQUENCE</scope>
</reference>
<proteinExistence type="predicted"/>
<feature type="region of interest" description="Disordered" evidence="1">
    <location>
        <begin position="197"/>
        <end position="220"/>
    </location>
</feature>
<feature type="compositionally biased region" description="Acidic residues" evidence="1">
    <location>
        <begin position="197"/>
        <end position="206"/>
    </location>
</feature>
<dbReference type="EMBL" id="OC318460">
    <property type="protein sequence ID" value="CAD7402098.1"/>
    <property type="molecule type" value="Genomic_DNA"/>
</dbReference>
<evidence type="ECO:0000313" key="2">
    <source>
        <dbReference type="EMBL" id="CAD7402098.1"/>
    </source>
</evidence>
<organism evidence="2">
    <name type="scientific">Timema cristinae</name>
    <name type="common">Walking stick</name>
    <dbReference type="NCBI Taxonomy" id="61476"/>
    <lineage>
        <taxon>Eukaryota</taxon>
        <taxon>Metazoa</taxon>
        <taxon>Ecdysozoa</taxon>
        <taxon>Arthropoda</taxon>
        <taxon>Hexapoda</taxon>
        <taxon>Insecta</taxon>
        <taxon>Pterygota</taxon>
        <taxon>Neoptera</taxon>
        <taxon>Polyneoptera</taxon>
        <taxon>Phasmatodea</taxon>
        <taxon>Timematodea</taxon>
        <taxon>Timematoidea</taxon>
        <taxon>Timematidae</taxon>
        <taxon>Timema</taxon>
    </lineage>
</organism>
<name>A0A7R9CT99_TIMCR</name>
<gene>
    <name evidence="2" type="ORF">TCEB3V08_LOCUS6313</name>
</gene>
<evidence type="ECO:0000256" key="1">
    <source>
        <dbReference type="SAM" id="MobiDB-lite"/>
    </source>
</evidence>
<dbReference type="AlphaFoldDB" id="A0A7R9CT99"/>
<sequence length="220" mass="25250">MAPQNSYVLEVFINAWHYSSSLYFLSQAALQQVKKNLAPRFCHRQRCNRQRWNRSRGTLLIVSVTGCAVKVPEQPCSFMIRRYFEAVAQWKGTFLTTLVQCHYQQSQQPTDASLRCICFRQHYKEAEQAFHKVLSLDKNCEDARQQLLEVQILQLLALPGCTRAKAMQAIALTNNITDAERFIRFGSSDTNQLDEDGVFVSDDEDIDAPKASSEYDPLME</sequence>